<gene>
    <name evidence="1" type="ORF">EUBVEN_01509</name>
</gene>
<evidence type="ECO:0000313" key="1">
    <source>
        <dbReference type="EMBL" id="EDM51182.1"/>
    </source>
</evidence>
<sequence>MSLSSFPRFVVDSFNAFETTLFIRFWNCSNFKPALSAFCPLLCVIFCTTLCTLPDIASGTS</sequence>
<dbReference type="HOGENOM" id="CLU_2915660_0_0_9"/>
<dbReference type="EMBL" id="AAVL02000034">
    <property type="protein sequence ID" value="EDM51182.1"/>
    <property type="molecule type" value="Genomic_DNA"/>
</dbReference>
<reference evidence="1 2" key="1">
    <citation type="submission" date="2007-03" db="EMBL/GenBank/DDBJ databases">
        <authorList>
            <person name="Fulton L."/>
            <person name="Clifton S."/>
            <person name="Fulton B."/>
            <person name="Xu J."/>
            <person name="Minx P."/>
            <person name="Pepin K.H."/>
            <person name="Johnson M."/>
            <person name="Thiruvilangam P."/>
            <person name="Bhonagiri V."/>
            <person name="Nash W.E."/>
            <person name="Mardis E.R."/>
            <person name="Wilson R.K."/>
        </authorList>
    </citation>
    <scope>NUCLEOTIDE SEQUENCE [LARGE SCALE GENOMIC DNA]</scope>
    <source>
        <strain evidence="1 2">ATCC 27560</strain>
    </source>
</reference>
<proteinExistence type="predicted"/>
<dbReference type="AlphaFoldDB" id="A5Z727"/>
<comment type="caution">
    <text evidence="1">The sequence shown here is derived from an EMBL/GenBank/DDBJ whole genome shotgun (WGS) entry which is preliminary data.</text>
</comment>
<reference evidence="1 2" key="2">
    <citation type="submission" date="2007-04" db="EMBL/GenBank/DDBJ databases">
        <title>Draft genome sequence of Eubacterium ventriosum (ATCC 27560).</title>
        <authorList>
            <person name="Sudarsanam P."/>
            <person name="Ley R."/>
            <person name="Guruge J."/>
            <person name="Turnbaugh P.J."/>
            <person name="Mahowald M."/>
            <person name="Liep D."/>
            <person name="Gordon J."/>
        </authorList>
    </citation>
    <scope>NUCLEOTIDE SEQUENCE [LARGE SCALE GENOMIC DNA]</scope>
    <source>
        <strain evidence="1 2">ATCC 27560</strain>
    </source>
</reference>
<dbReference type="Proteomes" id="UP000006000">
    <property type="component" value="Unassembled WGS sequence"/>
</dbReference>
<organism evidence="1 2">
    <name type="scientific">Eubacterium ventriosum ATCC 27560</name>
    <dbReference type="NCBI Taxonomy" id="411463"/>
    <lineage>
        <taxon>Bacteria</taxon>
        <taxon>Bacillati</taxon>
        <taxon>Bacillota</taxon>
        <taxon>Clostridia</taxon>
        <taxon>Eubacteriales</taxon>
        <taxon>Eubacteriaceae</taxon>
        <taxon>Eubacterium</taxon>
    </lineage>
</organism>
<name>A5Z727_9FIRM</name>
<accession>A5Z727</accession>
<protein>
    <submittedName>
        <fullName evidence="1">Uncharacterized protein</fullName>
    </submittedName>
</protein>
<evidence type="ECO:0000313" key="2">
    <source>
        <dbReference type="Proteomes" id="UP000006000"/>
    </source>
</evidence>